<reference evidence="3" key="1">
    <citation type="submission" date="2023-02" db="EMBL/GenBank/DDBJ databases">
        <title>Description of Roseinatronobacter alkalisoli sp. nov., an alkaliphilic bacerium isolated from soda soil.</title>
        <authorList>
            <person name="Wei W."/>
        </authorList>
    </citation>
    <scope>NUCLEOTIDE SEQUENCE</scope>
    <source>
        <strain evidence="3">HJB301</strain>
    </source>
</reference>
<dbReference type="SUPFAM" id="SSF53474">
    <property type="entry name" value="alpha/beta-Hydrolases"/>
    <property type="match status" value="1"/>
</dbReference>
<name>A0ABT5TIR4_9RHOB</name>
<keyword evidence="1 3" id="KW-0378">Hydrolase</keyword>
<dbReference type="InterPro" id="IPR045889">
    <property type="entry name" value="MES/HNL"/>
</dbReference>
<sequence>MSHSDSRTFVLIHGAGHGGWVWRRLADRLTALGHRVFTPTLTGVGERSHLLSGSVTLQTHITDVVNVFKWEDIKDAVLVGHSYAGWVVSGAMEELEDRVSALVYLDAFLPDDGQRGVDFLNEQQTEAFNAAREKGEVSRPGPNSKALRVQSPEDVAWIDSKITPQPIGVSLDPVQIKGARDRVATKLYVRTPLFPQPRFDAALERCKADPTWKTAILENCGHDPMVDDPDAVKDLLLSL</sequence>
<evidence type="ECO:0000259" key="2">
    <source>
        <dbReference type="Pfam" id="PF12697"/>
    </source>
</evidence>
<evidence type="ECO:0000313" key="3">
    <source>
        <dbReference type="EMBL" id="MDD7973848.1"/>
    </source>
</evidence>
<dbReference type="EMBL" id="JAQZSM010000066">
    <property type="protein sequence ID" value="MDD7973848.1"/>
    <property type="molecule type" value="Genomic_DNA"/>
</dbReference>
<protein>
    <submittedName>
        <fullName evidence="3">Alpha/beta fold hydrolase</fullName>
    </submittedName>
</protein>
<feature type="domain" description="AB hydrolase-1" evidence="2">
    <location>
        <begin position="9"/>
        <end position="234"/>
    </location>
</feature>
<dbReference type="PANTHER" id="PTHR10992">
    <property type="entry name" value="METHYLESTERASE FAMILY MEMBER"/>
    <property type="match status" value="1"/>
</dbReference>
<organism evidence="3 4">
    <name type="scientific">Roseinatronobacter alkalisoli</name>
    <dbReference type="NCBI Taxonomy" id="3028235"/>
    <lineage>
        <taxon>Bacteria</taxon>
        <taxon>Pseudomonadati</taxon>
        <taxon>Pseudomonadota</taxon>
        <taxon>Alphaproteobacteria</taxon>
        <taxon>Rhodobacterales</taxon>
        <taxon>Paracoccaceae</taxon>
        <taxon>Roseinatronobacter</taxon>
    </lineage>
</organism>
<dbReference type="PANTHER" id="PTHR10992:SF1083">
    <property type="entry name" value="METHYLESTERASE 1"/>
    <property type="match status" value="1"/>
</dbReference>
<gene>
    <name evidence="3" type="ORF">PUT78_22680</name>
</gene>
<dbReference type="Gene3D" id="3.40.50.1820">
    <property type="entry name" value="alpha/beta hydrolase"/>
    <property type="match status" value="1"/>
</dbReference>
<accession>A0ABT5TIR4</accession>
<keyword evidence="4" id="KW-1185">Reference proteome</keyword>
<dbReference type="GO" id="GO:0016787">
    <property type="term" value="F:hydrolase activity"/>
    <property type="evidence" value="ECO:0007669"/>
    <property type="project" value="UniProtKB-KW"/>
</dbReference>
<dbReference type="Proteomes" id="UP001431784">
    <property type="component" value="Unassembled WGS sequence"/>
</dbReference>
<dbReference type="Pfam" id="PF12697">
    <property type="entry name" value="Abhydrolase_6"/>
    <property type="match status" value="1"/>
</dbReference>
<comment type="caution">
    <text evidence="3">The sequence shown here is derived from an EMBL/GenBank/DDBJ whole genome shotgun (WGS) entry which is preliminary data.</text>
</comment>
<dbReference type="InterPro" id="IPR029058">
    <property type="entry name" value="AB_hydrolase_fold"/>
</dbReference>
<evidence type="ECO:0000313" key="4">
    <source>
        <dbReference type="Proteomes" id="UP001431784"/>
    </source>
</evidence>
<dbReference type="InterPro" id="IPR000073">
    <property type="entry name" value="AB_hydrolase_1"/>
</dbReference>
<evidence type="ECO:0000256" key="1">
    <source>
        <dbReference type="ARBA" id="ARBA00022801"/>
    </source>
</evidence>
<dbReference type="RefSeq" id="WP_274354507.1">
    <property type="nucleotide sequence ID" value="NZ_JAQZSM010000066.1"/>
</dbReference>
<proteinExistence type="predicted"/>